<gene>
    <name evidence="4" type="ORF">POPTR_012G080200</name>
</gene>
<dbReference type="Pfam" id="PF01535">
    <property type="entry name" value="PPR"/>
    <property type="match status" value="7"/>
</dbReference>
<dbReference type="InterPro" id="IPR011990">
    <property type="entry name" value="TPR-like_helical_dom_sf"/>
</dbReference>
<dbReference type="InParanoid" id="A0A2K1YAL9"/>
<dbReference type="Gene3D" id="1.25.40.10">
    <property type="entry name" value="Tetratricopeptide repeat domain"/>
    <property type="match status" value="5"/>
</dbReference>
<feature type="repeat" description="PPR" evidence="3">
    <location>
        <begin position="621"/>
        <end position="656"/>
    </location>
</feature>
<organism evidence="4 5">
    <name type="scientific">Populus trichocarpa</name>
    <name type="common">Western balsam poplar</name>
    <name type="synonym">Populus balsamifera subsp. trichocarpa</name>
    <dbReference type="NCBI Taxonomy" id="3694"/>
    <lineage>
        <taxon>Eukaryota</taxon>
        <taxon>Viridiplantae</taxon>
        <taxon>Streptophyta</taxon>
        <taxon>Embryophyta</taxon>
        <taxon>Tracheophyta</taxon>
        <taxon>Spermatophyta</taxon>
        <taxon>Magnoliopsida</taxon>
        <taxon>eudicotyledons</taxon>
        <taxon>Gunneridae</taxon>
        <taxon>Pentapetalae</taxon>
        <taxon>rosids</taxon>
        <taxon>fabids</taxon>
        <taxon>Malpighiales</taxon>
        <taxon>Salicaceae</taxon>
        <taxon>Saliceae</taxon>
        <taxon>Populus</taxon>
    </lineage>
</organism>
<accession>A0A2K1YAL9</accession>
<dbReference type="InterPro" id="IPR002885">
    <property type="entry name" value="PPR_rpt"/>
</dbReference>
<dbReference type="OrthoDB" id="730395at2759"/>
<dbReference type="GO" id="GO:0009451">
    <property type="term" value="P:RNA modification"/>
    <property type="evidence" value="ECO:0000318"/>
    <property type="project" value="GO_Central"/>
</dbReference>
<sequence>MEIVRSHWLPLNGHCLSHKLVSVPYKVTLRNLEKTTLISCSLQNNATSIRLAENPSEKSIYSRGFLTTKSVMDVSKVNRMIKECTEDGFFEDAIRVYLDFIECGFPVEEFRFFPCLIKAFGGLYDVNKGKQIHGHLLKFGFLQDIFVKNSLLGMYWKCGAGGNAVDMFERMEERDSVSWNTMISGFCQSGDYVKSLVMFRRMVKECGGSYHNRVACLAALSSCASIKCLTHGLEIHGFLVKKGVDSDEFLVSALIEMYMKCGDIKNAENVFERIRDNELVGRNMVVWNVMILGYVSNECLSLALELFVEMLELGISPDSSTVVVVLVLCSQLLDLAVGKQIHGLILGLGLDDDVRVGTALMEMYFKCGDPETSLQIFKRSQNHNLVMWGSVMLNCAQNGYPNEALEFFSEFMLDCGFPDPVILLAALRACSFLSLKPRGMAIHGFAIKMGFDSDVFVGGALVDFYGKCGDMEYAQQVFYGLSTRDLVSWNALISGFAQNKCADEALKAFRDMQSKQIKPNTVTMACILSVCTHLSVMILCKEVHCYLLRHWFETNALVNNSLISAYAKCGDIHSSRTVFEKLPVRNEVTWNSILLGFGMHGRTDEMFATFEKMKEANIKPDHGTFTSLLSSCSHSGKVDAGWKYFNSMMEDYNLEPRVEQYTCMVDLLGRAGNLNQAYDLIMSMPCSPDDRIWGSLLASCKNHGNTKLAEVVANHIFELDASSVGYRVLLANLYEDSGNLNEVFRVRTDIKQMGLKKQPGCSWIEVDNSIHIFVAGDYSHDRSGDIYATIESLSLEMKRVGYVPHIQAASNKYWA</sequence>
<dbReference type="NCBIfam" id="TIGR00756">
    <property type="entry name" value="PPR"/>
    <property type="match status" value="5"/>
</dbReference>
<dbReference type="InterPro" id="IPR046848">
    <property type="entry name" value="E_motif"/>
</dbReference>
<dbReference type="PROSITE" id="PS51375">
    <property type="entry name" value="PPR"/>
    <property type="match status" value="7"/>
</dbReference>
<feature type="repeat" description="PPR" evidence="3">
    <location>
        <begin position="586"/>
        <end position="620"/>
    </location>
</feature>
<dbReference type="PANTHER" id="PTHR24015">
    <property type="entry name" value="OS07G0578800 PROTEIN-RELATED"/>
    <property type="match status" value="1"/>
</dbReference>
<dbReference type="Gramene" id="Potri.012G080200.1.v4.1">
    <property type="protein sequence ID" value="Potri.012G080200.1.v4.1"/>
    <property type="gene ID" value="Potri.012G080200.v4.1"/>
</dbReference>
<protein>
    <recommendedName>
        <fullName evidence="6">DYW domain-containing protein</fullName>
    </recommendedName>
</protein>
<dbReference type="GO" id="GO:0003729">
    <property type="term" value="F:mRNA binding"/>
    <property type="evidence" value="ECO:0007669"/>
    <property type="project" value="UniProtKB-ARBA"/>
</dbReference>
<dbReference type="AlphaFoldDB" id="A0A2K1YAL9"/>
<keyword evidence="1" id="KW-0677">Repeat</keyword>
<dbReference type="EMBL" id="CM009301">
    <property type="protein sequence ID" value="PNT10067.1"/>
    <property type="molecule type" value="Genomic_DNA"/>
</dbReference>
<comment type="similarity">
    <text evidence="2">Belongs to the PPR family. PCMP-E subfamily.</text>
</comment>
<keyword evidence="5" id="KW-1185">Reference proteome</keyword>
<feature type="repeat" description="PPR" evidence="3">
    <location>
        <begin position="175"/>
        <end position="205"/>
    </location>
</feature>
<evidence type="ECO:0000256" key="3">
    <source>
        <dbReference type="PROSITE-ProRule" id="PRU00708"/>
    </source>
</evidence>
<dbReference type="FunFam" id="1.25.40.10:FF:000073">
    <property type="entry name" value="Pentatricopeptide repeat-containing protein chloroplastic"/>
    <property type="match status" value="1"/>
</dbReference>
<dbReference type="SMR" id="A0A2K1YAL9"/>
<dbReference type="FunFam" id="1.25.40.10:FF:000090">
    <property type="entry name" value="Pentatricopeptide repeat-containing protein, chloroplastic"/>
    <property type="match status" value="1"/>
</dbReference>
<evidence type="ECO:0000313" key="4">
    <source>
        <dbReference type="EMBL" id="PNT10067.1"/>
    </source>
</evidence>
<name>A0A2K1YAL9_POPTR</name>
<reference evidence="4 5" key="1">
    <citation type="journal article" date="2006" name="Science">
        <title>The genome of black cottonwood, Populus trichocarpa (Torr. &amp; Gray).</title>
        <authorList>
            <person name="Tuskan G.A."/>
            <person name="Difazio S."/>
            <person name="Jansson S."/>
            <person name="Bohlmann J."/>
            <person name="Grigoriev I."/>
            <person name="Hellsten U."/>
            <person name="Putnam N."/>
            <person name="Ralph S."/>
            <person name="Rombauts S."/>
            <person name="Salamov A."/>
            <person name="Schein J."/>
            <person name="Sterck L."/>
            <person name="Aerts A."/>
            <person name="Bhalerao R.R."/>
            <person name="Bhalerao R.P."/>
            <person name="Blaudez D."/>
            <person name="Boerjan W."/>
            <person name="Brun A."/>
            <person name="Brunner A."/>
            <person name="Busov V."/>
            <person name="Campbell M."/>
            <person name="Carlson J."/>
            <person name="Chalot M."/>
            <person name="Chapman J."/>
            <person name="Chen G.L."/>
            <person name="Cooper D."/>
            <person name="Coutinho P.M."/>
            <person name="Couturier J."/>
            <person name="Covert S."/>
            <person name="Cronk Q."/>
            <person name="Cunningham R."/>
            <person name="Davis J."/>
            <person name="Degroeve S."/>
            <person name="Dejardin A."/>
            <person name="Depamphilis C."/>
            <person name="Detter J."/>
            <person name="Dirks B."/>
            <person name="Dubchak I."/>
            <person name="Duplessis S."/>
            <person name="Ehlting J."/>
            <person name="Ellis B."/>
            <person name="Gendler K."/>
            <person name="Goodstein D."/>
            <person name="Gribskov M."/>
            <person name="Grimwood J."/>
            <person name="Groover A."/>
            <person name="Gunter L."/>
            <person name="Hamberger B."/>
            <person name="Heinze B."/>
            <person name="Helariutta Y."/>
            <person name="Henrissat B."/>
            <person name="Holligan D."/>
            <person name="Holt R."/>
            <person name="Huang W."/>
            <person name="Islam-Faridi N."/>
            <person name="Jones S."/>
            <person name="Jones-Rhoades M."/>
            <person name="Jorgensen R."/>
            <person name="Joshi C."/>
            <person name="Kangasjarvi J."/>
            <person name="Karlsson J."/>
            <person name="Kelleher C."/>
            <person name="Kirkpatrick R."/>
            <person name="Kirst M."/>
            <person name="Kohler A."/>
            <person name="Kalluri U."/>
            <person name="Larimer F."/>
            <person name="Leebens-Mack J."/>
            <person name="Leple J.C."/>
            <person name="Locascio P."/>
            <person name="Lou Y."/>
            <person name="Lucas S."/>
            <person name="Martin F."/>
            <person name="Montanini B."/>
            <person name="Napoli C."/>
            <person name="Nelson D.R."/>
            <person name="Nelson C."/>
            <person name="Nieminen K."/>
            <person name="Nilsson O."/>
            <person name="Pereda V."/>
            <person name="Peter G."/>
            <person name="Philippe R."/>
            <person name="Pilate G."/>
            <person name="Poliakov A."/>
            <person name="Razumovskaya J."/>
            <person name="Richardson P."/>
            <person name="Rinaldi C."/>
            <person name="Ritland K."/>
            <person name="Rouze P."/>
            <person name="Ryaboy D."/>
            <person name="Schmutz J."/>
            <person name="Schrader J."/>
            <person name="Segerman B."/>
            <person name="Shin H."/>
            <person name="Siddiqui A."/>
            <person name="Sterky F."/>
            <person name="Terry A."/>
            <person name="Tsai C.J."/>
            <person name="Uberbacher E."/>
            <person name="Unneberg P."/>
            <person name="Vahala J."/>
            <person name="Wall K."/>
            <person name="Wessler S."/>
            <person name="Yang G."/>
            <person name="Yin T."/>
            <person name="Douglas C."/>
            <person name="Marra M."/>
            <person name="Sandberg G."/>
            <person name="Van de Peer Y."/>
            <person name="Rokhsar D."/>
        </authorList>
    </citation>
    <scope>NUCLEOTIDE SEQUENCE [LARGE SCALE GENOMIC DNA]</scope>
    <source>
        <strain evidence="5">cv. Nisqually</strain>
    </source>
</reference>
<feature type="repeat" description="PPR" evidence="3">
    <location>
        <begin position="485"/>
        <end position="519"/>
    </location>
</feature>
<feature type="repeat" description="PPR" evidence="3">
    <location>
        <begin position="384"/>
        <end position="419"/>
    </location>
</feature>
<dbReference type="Proteomes" id="UP000006729">
    <property type="component" value="Chromosome 12"/>
</dbReference>
<dbReference type="FunFam" id="1.25.40.10:FF:000381">
    <property type="entry name" value="Pentatricopeptide repeat-containing protein"/>
    <property type="match status" value="1"/>
</dbReference>
<evidence type="ECO:0000313" key="5">
    <source>
        <dbReference type="Proteomes" id="UP000006729"/>
    </source>
</evidence>
<dbReference type="Pfam" id="PF20431">
    <property type="entry name" value="E_motif"/>
    <property type="match status" value="1"/>
</dbReference>
<dbReference type="GO" id="GO:0003723">
    <property type="term" value="F:RNA binding"/>
    <property type="evidence" value="ECO:0000318"/>
    <property type="project" value="GO_Central"/>
</dbReference>
<proteinExistence type="inferred from homology"/>
<feature type="repeat" description="PPR" evidence="3">
    <location>
        <begin position="247"/>
        <end position="281"/>
    </location>
</feature>
<dbReference type="InterPro" id="IPR046960">
    <property type="entry name" value="PPR_At4g14850-like_plant"/>
</dbReference>
<evidence type="ECO:0008006" key="6">
    <source>
        <dbReference type="Google" id="ProtNLM"/>
    </source>
</evidence>
<evidence type="ECO:0000256" key="1">
    <source>
        <dbReference type="ARBA" id="ARBA00022737"/>
    </source>
</evidence>
<dbReference type="OMA" id="FFPCLIK"/>
<dbReference type="Pfam" id="PF13041">
    <property type="entry name" value="PPR_2"/>
    <property type="match status" value="3"/>
</dbReference>
<dbReference type="PANTHER" id="PTHR24015:SF679">
    <property type="entry name" value="DYW DOMAIN-CONTAINING PROTEIN"/>
    <property type="match status" value="1"/>
</dbReference>
<feature type="repeat" description="PPR" evidence="3">
    <location>
        <begin position="283"/>
        <end position="317"/>
    </location>
</feature>
<dbReference type="FunFam" id="1.25.40.10:FF:000361">
    <property type="entry name" value="Pentatricopeptide repeat-containing protein chloroplastic"/>
    <property type="match status" value="1"/>
</dbReference>
<evidence type="ECO:0000256" key="2">
    <source>
        <dbReference type="ARBA" id="ARBA00061659"/>
    </source>
</evidence>